<sequence>MVSGAVRRTGRSRVRPRIGRSRRSRRSSRSGRSEASEADVAERVRTLAVLMQAGAAPPAAWRHLAESGVGEASAVVAELDRGRDLVEAVRAQGGVWTTVASAWRIAATVGAPLGEALRAIAAALEGAGEIRDEVEFALAEPAGTARLMLWLPLVGLLLGTALGFDTLTVLVTQPAGWVCLAAGIGLLLLARAWTRALVRRASPAEVIPGIRAELLVVALTGGTAIPRALRLVAEEIGREEFGPVPGRSRSEEVVVEGAIERVLRLSATAGVPAVELLRAEAIRARREARTSGRKGAAKLSSRLLLPLGACTLPAFMLLGVAPLILSVLATTPLPFA</sequence>
<reference evidence="10" key="1">
    <citation type="journal article" date="2019" name="Int. J. Syst. Evol. Microbiol.">
        <title>The Global Catalogue of Microorganisms (GCM) 10K type strain sequencing project: providing services to taxonomists for standard genome sequencing and annotation.</title>
        <authorList>
            <consortium name="The Broad Institute Genomics Platform"/>
            <consortium name="The Broad Institute Genome Sequencing Center for Infectious Disease"/>
            <person name="Wu L."/>
            <person name="Ma J."/>
        </authorList>
    </citation>
    <scope>NUCLEOTIDE SEQUENCE [LARGE SCALE GENOMIC DNA]</scope>
    <source>
        <strain evidence="10">JCM 17839</strain>
    </source>
</reference>
<keyword evidence="4 7" id="KW-1133">Transmembrane helix</keyword>
<dbReference type="PANTHER" id="PTHR35007:SF4">
    <property type="entry name" value="CONSERVED TRANSMEMBRANE PROTEIN-RELATED"/>
    <property type="match status" value="1"/>
</dbReference>
<evidence type="ECO:0000256" key="2">
    <source>
        <dbReference type="ARBA" id="ARBA00022475"/>
    </source>
</evidence>
<evidence type="ECO:0000313" key="9">
    <source>
        <dbReference type="EMBL" id="GAA4486352.1"/>
    </source>
</evidence>
<comment type="caution">
    <text evidence="9">The sequence shown here is derived from an EMBL/GenBank/DDBJ whole genome shotgun (WGS) entry which is preliminary data.</text>
</comment>
<feature type="transmembrane region" description="Helical" evidence="7">
    <location>
        <begin position="147"/>
        <end position="164"/>
    </location>
</feature>
<evidence type="ECO:0000256" key="4">
    <source>
        <dbReference type="ARBA" id="ARBA00022989"/>
    </source>
</evidence>
<dbReference type="PANTHER" id="PTHR35007">
    <property type="entry name" value="INTEGRAL MEMBRANE PROTEIN-RELATED"/>
    <property type="match status" value="1"/>
</dbReference>
<comment type="subcellular location">
    <subcellularLocation>
        <location evidence="1">Cell membrane</location>
        <topology evidence="1">Multi-pass membrane protein</topology>
    </subcellularLocation>
</comment>
<evidence type="ECO:0000256" key="3">
    <source>
        <dbReference type="ARBA" id="ARBA00022692"/>
    </source>
</evidence>
<gene>
    <name evidence="9" type="ORF">GCM10023171_22150</name>
</gene>
<dbReference type="EMBL" id="BAABGP010000014">
    <property type="protein sequence ID" value="GAA4486352.1"/>
    <property type="molecule type" value="Genomic_DNA"/>
</dbReference>
<evidence type="ECO:0000256" key="7">
    <source>
        <dbReference type="SAM" id="Phobius"/>
    </source>
</evidence>
<evidence type="ECO:0000256" key="1">
    <source>
        <dbReference type="ARBA" id="ARBA00004651"/>
    </source>
</evidence>
<feature type="compositionally biased region" description="Basic residues" evidence="6">
    <location>
        <begin position="8"/>
        <end position="29"/>
    </location>
</feature>
<proteinExistence type="predicted"/>
<feature type="region of interest" description="Disordered" evidence="6">
    <location>
        <begin position="1"/>
        <end position="38"/>
    </location>
</feature>
<keyword evidence="3 7" id="KW-0812">Transmembrane</keyword>
<dbReference type="Pfam" id="PF00482">
    <property type="entry name" value="T2SSF"/>
    <property type="match status" value="1"/>
</dbReference>
<feature type="transmembrane region" description="Helical" evidence="7">
    <location>
        <begin position="303"/>
        <end position="329"/>
    </location>
</feature>
<protein>
    <recommendedName>
        <fullName evidence="8">Type II secretion system protein GspF domain-containing protein</fullName>
    </recommendedName>
</protein>
<accession>A0ABP8PGS3</accession>
<feature type="domain" description="Type II secretion system protein GspF" evidence="8">
    <location>
        <begin position="45"/>
        <end position="157"/>
    </location>
</feature>
<keyword evidence="2" id="KW-1003">Cell membrane</keyword>
<dbReference type="InterPro" id="IPR018076">
    <property type="entry name" value="T2SS_GspF_dom"/>
</dbReference>
<keyword evidence="5 7" id="KW-0472">Membrane</keyword>
<name>A0ABP8PGS3_9MICO</name>
<feature type="transmembrane region" description="Helical" evidence="7">
    <location>
        <begin position="170"/>
        <end position="190"/>
    </location>
</feature>
<evidence type="ECO:0000313" key="10">
    <source>
        <dbReference type="Proteomes" id="UP001500731"/>
    </source>
</evidence>
<evidence type="ECO:0000256" key="5">
    <source>
        <dbReference type="ARBA" id="ARBA00023136"/>
    </source>
</evidence>
<keyword evidence="10" id="KW-1185">Reference proteome</keyword>
<evidence type="ECO:0000256" key="6">
    <source>
        <dbReference type="SAM" id="MobiDB-lite"/>
    </source>
</evidence>
<dbReference type="Proteomes" id="UP001500731">
    <property type="component" value="Unassembled WGS sequence"/>
</dbReference>
<evidence type="ECO:0000259" key="8">
    <source>
        <dbReference type="Pfam" id="PF00482"/>
    </source>
</evidence>
<organism evidence="9 10">
    <name type="scientific">Microbacterium panaciterrae</name>
    <dbReference type="NCBI Taxonomy" id="985759"/>
    <lineage>
        <taxon>Bacteria</taxon>
        <taxon>Bacillati</taxon>
        <taxon>Actinomycetota</taxon>
        <taxon>Actinomycetes</taxon>
        <taxon>Micrococcales</taxon>
        <taxon>Microbacteriaceae</taxon>
        <taxon>Microbacterium</taxon>
    </lineage>
</organism>